<feature type="signal peptide" evidence="1">
    <location>
        <begin position="1"/>
        <end position="21"/>
    </location>
</feature>
<gene>
    <name evidence="2" type="ORF">CEY15_15870</name>
</gene>
<sequence>MDPISLLIAGMIANTAIPAAAASAAPAVAGAAAAVATAPAWAVPAGIVGTGVAAGGGSAALGLGGAVASNPHAATGVENAFHDGMNNAKDAAAGSINGLAIPGVPPVHFN</sequence>
<reference evidence="3" key="1">
    <citation type="submission" date="2017-09" db="EMBL/GenBank/DDBJ databases">
        <authorList>
            <person name="Zhang Y."/>
            <person name="Huang X."/>
            <person name="Liu J."/>
            <person name="Lu L."/>
            <person name="Peng K."/>
        </authorList>
    </citation>
    <scope>NUCLEOTIDE SEQUENCE [LARGE SCALE GENOMIC DNA]</scope>
    <source>
        <strain evidence="3">S-XJ-1</strain>
    </source>
</reference>
<dbReference type="RefSeq" id="WP_095719243.1">
    <property type="nucleotide sequence ID" value="NZ_NTGA01000033.1"/>
</dbReference>
<dbReference type="AlphaFoldDB" id="A0A2A2WLC3"/>
<proteinExistence type="predicted"/>
<keyword evidence="1" id="KW-0732">Signal</keyword>
<name>A0A2A2WLC3_9ACTN</name>
<protein>
    <submittedName>
        <fullName evidence="2">Uncharacterized protein</fullName>
    </submittedName>
</protein>
<dbReference type="EMBL" id="NTGA01000033">
    <property type="protein sequence ID" value="PAY21992.1"/>
    <property type="molecule type" value="Genomic_DNA"/>
</dbReference>
<organism evidence="2 3">
    <name type="scientific">Dietzia natronolimnaea</name>
    <dbReference type="NCBI Taxonomy" id="161920"/>
    <lineage>
        <taxon>Bacteria</taxon>
        <taxon>Bacillati</taxon>
        <taxon>Actinomycetota</taxon>
        <taxon>Actinomycetes</taxon>
        <taxon>Mycobacteriales</taxon>
        <taxon>Dietziaceae</taxon>
        <taxon>Dietzia</taxon>
    </lineage>
</organism>
<evidence type="ECO:0000256" key="1">
    <source>
        <dbReference type="SAM" id="SignalP"/>
    </source>
</evidence>
<dbReference type="Proteomes" id="UP000218810">
    <property type="component" value="Unassembled WGS sequence"/>
</dbReference>
<dbReference type="OrthoDB" id="4775418at2"/>
<keyword evidence="3" id="KW-1185">Reference proteome</keyword>
<evidence type="ECO:0000313" key="3">
    <source>
        <dbReference type="Proteomes" id="UP000218810"/>
    </source>
</evidence>
<accession>A0A2A2WLC3</accession>
<feature type="chain" id="PRO_5012516924" evidence="1">
    <location>
        <begin position="22"/>
        <end position="110"/>
    </location>
</feature>
<evidence type="ECO:0000313" key="2">
    <source>
        <dbReference type="EMBL" id="PAY21992.1"/>
    </source>
</evidence>
<comment type="caution">
    <text evidence="2">The sequence shown here is derived from an EMBL/GenBank/DDBJ whole genome shotgun (WGS) entry which is preliminary data.</text>
</comment>